<evidence type="ECO:0000313" key="3">
    <source>
        <dbReference type="EMBL" id="MBK3494659.1"/>
    </source>
</evidence>
<sequence length="157" mass="18061">MKKLIPLLILLLVIFISSSQSYEQQSIVPTLRSWFPNEPLKPFLSLFEIPYWGIIVSVEERGYYYFLEFLIRKAAHFGMFGLIAITVFIALPKHKFRLFTAALLTFSLAALDEFHQYFTSGRTATFQDVMLDTVGAVTFLILFKCILLLIRKNPAKA</sequence>
<evidence type="ECO:0000259" key="2">
    <source>
        <dbReference type="Pfam" id="PF04892"/>
    </source>
</evidence>
<organism evidence="3 4">
    <name type="scientific">Viridibacillus soli</name>
    <dbReference type="NCBI Taxonomy" id="2798301"/>
    <lineage>
        <taxon>Bacteria</taxon>
        <taxon>Bacillati</taxon>
        <taxon>Bacillota</taxon>
        <taxon>Bacilli</taxon>
        <taxon>Bacillales</taxon>
        <taxon>Caryophanaceae</taxon>
        <taxon>Viridibacillus</taxon>
    </lineage>
</organism>
<dbReference type="NCBIfam" id="NF037970">
    <property type="entry name" value="vanZ_1"/>
    <property type="match status" value="1"/>
</dbReference>
<keyword evidence="4" id="KW-1185">Reference proteome</keyword>
<gene>
    <name evidence="3" type="ORF">JFL43_07275</name>
</gene>
<dbReference type="EMBL" id="JAEOAH010000006">
    <property type="protein sequence ID" value="MBK3494659.1"/>
    <property type="molecule type" value="Genomic_DNA"/>
</dbReference>
<dbReference type="RefSeq" id="WP_100798088.1">
    <property type="nucleotide sequence ID" value="NZ_JAEOAH010000006.1"/>
</dbReference>
<accession>A0ABS1H5I2</accession>
<keyword evidence="1" id="KW-1133">Transmembrane helix</keyword>
<name>A0ABS1H5I2_9BACL</name>
<keyword evidence="1" id="KW-0812">Transmembrane</keyword>
<evidence type="ECO:0000313" key="4">
    <source>
        <dbReference type="Proteomes" id="UP000618943"/>
    </source>
</evidence>
<dbReference type="InterPro" id="IPR006976">
    <property type="entry name" value="VanZ-like"/>
</dbReference>
<dbReference type="PIRSF" id="PIRSF019083">
    <property type="entry name" value="UCP019083_VanZ"/>
    <property type="match status" value="1"/>
</dbReference>
<proteinExistence type="predicted"/>
<feature type="transmembrane region" description="Helical" evidence="1">
    <location>
        <begin position="98"/>
        <end position="118"/>
    </location>
</feature>
<dbReference type="InterPro" id="IPR016747">
    <property type="entry name" value="Phosphotransbutyrylase"/>
</dbReference>
<feature type="domain" description="VanZ-like" evidence="2">
    <location>
        <begin position="5"/>
        <end position="145"/>
    </location>
</feature>
<reference evidence="3 4" key="1">
    <citation type="submission" date="2020-12" db="EMBL/GenBank/DDBJ databases">
        <title>YIM B01967 draft genome.</title>
        <authorList>
            <person name="Yan X."/>
        </authorList>
    </citation>
    <scope>NUCLEOTIDE SEQUENCE [LARGE SCALE GENOMIC DNA]</scope>
    <source>
        <strain evidence="3 4">YIM B01967</strain>
    </source>
</reference>
<feature type="transmembrane region" description="Helical" evidence="1">
    <location>
        <begin position="130"/>
        <end position="150"/>
    </location>
</feature>
<evidence type="ECO:0000256" key="1">
    <source>
        <dbReference type="SAM" id="Phobius"/>
    </source>
</evidence>
<comment type="caution">
    <text evidence="3">The sequence shown here is derived from an EMBL/GenBank/DDBJ whole genome shotgun (WGS) entry which is preliminary data.</text>
</comment>
<dbReference type="Proteomes" id="UP000618943">
    <property type="component" value="Unassembled WGS sequence"/>
</dbReference>
<feature type="transmembrane region" description="Helical" evidence="1">
    <location>
        <begin position="74"/>
        <end position="91"/>
    </location>
</feature>
<keyword evidence="1" id="KW-0472">Membrane</keyword>
<dbReference type="Pfam" id="PF04892">
    <property type="entry name" value="VanZ"/>
    <property type="match status" value="1"/>
</dbReference>
<protein>
    <submittedName>
        <fullName evidence="3">VanZ family protein</fullName>
    </submittedName>
</protein>